<dbReference type="Proteomes" id="UP000253501">
    <property type="component" value="Unassembled WGS sequence"/>
</dbReference>
<reference evidence="1 2" key="1">
    <citation type="submission" date="2018-04" db="EMBL/GenBank/DDBJ databases">
        <title>Cupriavidus necator CR12 genome sequencing and assembly.</title>
        <authorList>
            <person name="Ben Fekih I."/>
            <person name="Mazhar H.S."/>
            <person name="Bello S.K."/>
            <person name="Rensing C."/>
        </authorList>
    </citation>
    <scope>NUCLEOTIDE SEQUENCE [LARGE SCALE GENOMIC DNA]</scope>
    <source>
        <strain evidence="1 2">CR12</strain>
    </source>
</reference>
<name>A0A367PQV9_CUPNE</name>
<sequence>MLLVSIRPDTSARPYCEDAMPWQYTDFQREKLYEQVWAEPVTRVAKCYAISDVGLRKICRALDVPIPPAGYWAKVAAGKAVKRPRLEPTDGATSYRRSQYVDEELDARYQERLEQDLPHRAKPATVPLRTSLDDCLPLARRVAQRLQGKGKGKGKGKDTEAWRACDGPGLMAASTSSVNSLRAVLLLNLVLESVLAAGYALSSHGKGKSRASVSILQLDLSFRIRERARRETLPLSPEQERQNAEAGFNLYRPQYKQHPTGDFDIAATEVDGYRELARIGDSAASRVETRVAAFVERLRELAVRHQVKAELAAERQALAAVQAAELRRQAEVRQLAQARLKTVEEWSAQLERANRLRALADVFESKHLAAWDGAVDANWIRRAADWLDPTVAGRWEEVDGPFDSGANRVD</sequence>
<organism evidence="1 2">
    <name type="scientific">Cupriavidus necator</name>
    <name type="common">Alcaligenes eutrophus</name>
    <name type="synonym">Ralstonia eutropha</name>
    <dbReference type="NCBI Taxonomy" id="106590"/>
    <lineage>
        <taxon>Bacteria</taxon>
        <taxon>Pseudomonadati</taxon>
        <taxon>Pseudomonadota</taxon>
        <taxon>Betaproteobacteria</taxon>
        <taxon>Burkholderiales</taxon>
        <taxon>Burkholderiaceae</taxon>
        <taxon>Cupriavidus</taxon>
    </lineage>
</organism>
<proteinExistence type="predicted"/>
<accession>A0A367PQV9</accession>
<gene>
    <name evidence="1" type="ORF">DDK22_01260</name>
</gene>
<evidence type="ECO:0000313" key="1">
    <source>
        <dbReference type="EMBL" id="RCJ10311.1"/>
    </source>
</evidence>
<evidence type="ECO:0000313" key="2">
    <source>
        <dbReference type="Proteomes" id="UP000253501"/>
    </source>
</evidence>
<protein>
    <submittedName>
        <fullName evidence="1">Uncharacterized protein</fullName>
    </submittedName>
</protein>
<dbReference type="RefSeq" id="WP_114130337.1">
    <property type="nucleotide sequence ID" value="NZ_CP068434.1"/>
</dbReference>
<dbReference type="EMBL" id="QDHA01000003">
    <property type="protein sequence ID" value="RCJ10311.1"/>
    <property type="molecule type" value="Genomic_DNA"/>
</dbReference>
<dbReference type="AlphaFoldDB" id="A0A367PQV9"/>
<comment type="caution">
    <text evidence="1">The sequence shown here is derived from an EMBL/GenBank/DDBJ whole genome shotgun (WGS) entry which is preliminary data.</text>
</comment>